<dbReference type="PANTHER" id="PTHR30576:SF0">
    <property type="entry name" value="UNDECAPRENYL-PHOSPHATE N-ACETYLGALACTOSAMINYL 1-PHOSPHATE TRANSFERASE-RELATED"/>
    <property type="match status" value="1"/>
</dbReference>
<evidence type="ECO:0000256" key="3">
    <source>
        <dbReference type="ARBA" id="ARBA00022692"/>
    </source>
</evidence>
<dbReference type="InterPro" id="IPR003362">
    <property type="entry name" value="Bact_transf"/>
</dbReference>
<keyword evidence="4 6" id="KW-1133">Transmembrane helix</keyword>
<evidence type="ECO:0000256" key="5">
    <source>
        <dbReference type="ARBA" id="ARBA00023136"/>
    </source>
</evidence>
<name>A0A382RMT7_9ZZZZ</name>
<organism evidence="8">
    <name type="scientific">marine metagenome</name>
    <dbReference type="NCBI Taxonomy" id="408172"/>
    <lineage>
        <taxon>unclassified sequences</taxon>
        <taxon>metagenomes</taxon>
        <taxon>ecological metagenomes</taxon>
    </lineage>
</organism>
<feature type="transmembrane region" description="Helical" evidence="6">
    <location>
        <begin position="88"/>
        <end position="110"/>
    </location>
</feature>
<evidence type="ECO:0000256" key="4">
    <source>
        <dbReference type="ARBA" id="ARBA00022989"/>
    </source>
</evidence>
<evidence type="ECO:0000259" key="7">
    <source>
        <dbReference type="Pfam" id="PF02397"/>
    </source>
</evidence>
<comment type="subcellular location">
    <subcellularLocation>
        <location evidence="1">Membrane</location>
        <topology evidence="1">Multi-pass membrane protein</topology>
    </subcellularLocation>
</comment>
<keyword evidence="2" id="KW-0808">Transferase</keyword>
<dbReference type="NCBIfam" id="TIGR03025">
    <property type="entry name" value="EPS_sugtrans"/>
    <property type="match status" value="1"/>
</dbReference>
<dbReference type="AlphaFoldDB" id="A0A382RMT7"/>
<feature type="domain" description="Bacterial sugar transferase" evidence="7">
    <location>
        <begin position="82"/>
        <end position="265"/>
    </location>
</feature>
<evidence type="ECO:0000313" key="8">
    <source>
        <dbReference type="EMBL" id="SVC99023.1"/>
    </source>
</evidence>
<gene>
    <name evidence="8" type="ORF">METZ01_LOCUS351877</name>
</gene>
<dbReference type="GO" id="GO:0016780">
    <property type="term" value="F:phosphotransferase activity, for other substituted phosphate groups"/>
    <property type="evidence" value="ECO:0007669"/>
    <property type="project" value="TreeGrafter"/>
</dbReference>
<sequence length="270" mass="31410">MNQIDSYIQNYNIHEMIIALDDHEHNNLLNIIGRFGMLNVCIKIIPDMYEAISGQVRIDILNGITLMDINPDIMTEFQSIMKRVIDMILSFIILTLLFPLILILMIIISLNSPGGIFYKQVRLGKNSVRFNLYKFRTMYVNSEDTTGPIWAEKNDPRITSAGKVLRKFHLDEIPQLYNVFMGKMSIVGPRPERPHIINNLIEEIPYYIHRMKVKPGITGWAQIRGTYDANLQDVYVKLKNDFYYIENISLFLDFKIILLTVWTIIKAKGH</sequence>
<keyword evidence="3 6" id="KW-0812">Transmembrane</keyword>
<protein>
    <recommendedName>
        <fullName evidence="7">Bacterial sugar transferase domain-containing protein</fullName>
    </recommendedName>
</protein>
<feature type="transmembrane region" description="Helical" evidence="6">
    <location>
        <begin position="242"/>
        <end position="265"/>
    </location>
</feature>
<dbReference type="PANTHER" id="PTHR30576">
    <property type="entry name" value="COLANIC BIOSYNTHESIS UDP-GLUCOSE LIPID CARRIER TRANSFERASE"/>
    <property type="match status" value="1"/>
</dbReference>
<evidence type="ECO:0000256" key="6">
    <source>
        <dbReference type="SAM" id="Phobius"/>
    </source>
</evidence>
<dbReference type="InterPro" id="IPR017475">
    <property type="entry name" value="EPS_sugar_tfrase"/>
</dbReference>
<proteinExistence type="predicted"/>
<dbReference type="Pfam" id="PF02397">
    <property type="entry name" value="Bac_transf"/>
    <property type="match status" value="1"/>
</dbReference>
<dbReference type="Gene3D" id="3.40.50.720">
    <property type="entry name" value="NAD(P)-binding Rossmann-like Domain"/>
    <property type="match status" value="1"/>
</dbReference>
<dbReference type="EMBL" id="UINC01122913">
    <property type="protein sequence ID" value="SVC99023.1"/>
    <property type="molecule type" value="Genomic_DNA"/>
</dbReference>
<reference evidence="8" key="1">
    <citation type="submission" date="2018-05" db="EMBL/GenBank/DDBJ databases">
        <authorList>
            <person name="Lanie J.A."/>
            <person name="Ng W.-L."/>
            <person name="Kazmierczak K.M."/>
            <person name="Andrzejewski T.M."/>
            <person name="Davidsen T.M."/>
            <person name="Wayne K.J."/>
            <person name="Tettelin H."/>
            <person name="Glass J.I."/>
            <person name="Rusch D."/>
            <person name="Podicherti R."/>
            <person name="Tsui H.-C.T."/>
            <person name="Winkler M.E."/>
        </authorList>
    </citation>
    <scope>NUCLEOTIDE SEQUENCE</scope>
</reference>
<evidence type="ECO:0000256" key="1">
    <source>
        <dbReference type="ARBA" id="ARBA00004141"/>
    </source>
</evidence>
<dbReference type="GO" id="GO:0016020">
    <property type="term" value="C:membrane"/>
    <property type="evidence" value="ECO:0007669"/>
    <property type="project" value="UniProtKB-SubCell"/>
</dbReference>
<accession>A0A382RMT7</accession>
<evidence type="ECO:0000256" key="2">
    <source>
        <dbReference type="ARBA" id="ARBA00022679"/>
    </source>
</evidence>
<keyword evidence="5 6" id="KW-0472">Membrane</keyword>